<dbReference type="CDD" id="cd00085">
    <property type="entry name" value="HNHc"/>
    <property type="match status" value="1"/>
</dbReference>
<evidence type="ECO:0000259" key="1">
    <source>
        <dbReference type="SMART" id="SM00507"/>
    </source>
</evidence>
<dbReference type="Pfam" id="PF14239">
    <property type="entry name" value="RRXRR"/>
    <property type="match status" value="1"/>
</dbReference>
<keyword evidence="2" id="KW-0378">Hydrolase</keyword>
<gene>
    <name evidence="2" type="ORF">HBH39_18455</name>
</gene>
<dbReference type="InterPro" id="IPR003615">
    <property type="entry name" value="HNH_nuc"/>
</dbReference>
<sequence length="420" mass="47768">MHVYVINQHNKPLMPCQPVIARLLIKQGKAKVKTRTPFTIKLLMETDEYTQPVIAGMDTGSKIIGCAVTANGKVIYQSEVQLRNDVSKKMQQRAMYRRTRRNRKTRYRPARWLNRSSMRKVGRLAPSIKSKVDSHLREKRQVEAILPVTTWKVEIASFDIHKITNPDVTGVKYQQGVQKDYYNVKAFVLSRDSHQCQSKRKGKHSDKLHVHHIVFRSQGGTDTPSNLITLCEKCHNDLHAGKFELKTGKSKTKHATEIGIIKSQLSKRWDFEATHGYETKFKREQVLALPKTHYYDAVAICLEDGELVSLNDMVLHKRHVSKGDYQLTKGKRSEKRIPVGKLFGFKKHDFIKTSQGIGFIKGKRSTGYFALETITGDKVHASANIKNQTVRLSARTTTLKQFMEAAIPPCALAQGGIAEY</sequence>
<feature type="domain" description="HNH nuclease" evidence="1">
    <location>
        <begin position="183"/>
        <end position="236"/>
    </location>
</feature>
<dbReference type="InterPro" id="IPR047693">
    <property type="entry name" value="RNA-guided_IscB-like"/>
</dbReference>
<dbReference type="Pfam" id="PF01844">
    <property type="entry name" value="HNH"/>
    <property type="match status" value="1"/>
</dbReference>
<dbReference type="NCBIfam" id="NF040563">
    <property type="entry name" value="guided_IscB"/>
    <property type="match status" value="1"/>
</dbReference>
<evidence type="ECO:0000313" key="2">
    <source>
        <dbReference type="EMBL" id="QIR16454.1"/>
    </source>
</evidence>
<dbReference type="GO" id="GO:0008270">
    <property type="term" value="F:zinc ion binding"/>
    <property type="evidence" value="ECO:0007669"/>
    <property type="project" value="InterPro"/>
</dbReference>
<dbReference type="GO" id="GO:0003676">
    <property type="term" value="F:nucleic acid binding"/>
    <property type="evidence" value="ECO:0007669"/>
    <property type="project" value="InterPro"/>
</dbReference>
<dbReference type="EMBL" id="CP050314">
    <property type="protein sequence ID" value="QIR16454.1"/>
    <property type="molecule type" value="Genomic_DNA"/>
</dbReference>
<dbReference type="Proteomes" id="UP000502608">
    <property type="component" value="Plasmid pPN3F2_1"/>
</dbReference>
<organism evidence="2 3">
    <name type="scientific">Shewanella aestuarii</name>
    <dbReference type="NCBI Taxonomy" id="1028752"/>
    <lineage>
        <taxon>Bacteria</taxon>
        <taxon>Pseudomonadati</taxon>
        <taxon>Pseudomonadota</taxon>
        <taxon>Gammaproteobacteria</taxon>
        <taxon>Alteromonadales</taxon>
        <taxon>Shewanellaceae</taxon>
        <taxon>Shewanella</taxon>
    </lineage>
</organism>
<keyword evidence="2" id="KW-0614">Plasmid</keyword>
<name>A0A6G9QPD9_9GAMM</name>
<dbReference type="GO" id="GO:0004519">
    <property type="term" value="F:endonuclease activity"/>
    <property type="evidence" value="ECO:0007669"/>
    <property type="project" value="UniProtKB-KW"/>
</dbReference>
<dbReference type="SMART" id="SM00507">
    <property type="entry name" value="HNHc"/>
    <property type="match status" value="1"/>
</dbReference>
<dbReference type="AlphaFoldDB" id="A0A6G9QPD9"/>
<dbReference type="RefSeq" id="WP_167680285.1">
    <property type="nucleotide sequence ID" value="NZ_CP050314.1"/>
</dbReference>
<dbReference type="InterPro" id="IPR002711">
    <property type="entry name" value="HNH"/>
</dbReference>
<dbReference type="KEGG" id="saes:HBH39_18455"/>
<protein>
    <submittedName>
        <fullName evidence="2">HNH endonuclease</fullName>
    </submittedName>
</protein>
<evidence type="ECO:0000313" key="3">
    <source>
        <dbReference type="Proteomes" id="UP000502608"/>
    </source>
</evidence>
<keyword evidence="2" id="KW-0540">Nuclease</keyword>
<keyword evidence="3" id="KW-1185">Reference proteome</keyword>
<accession>A0A6G9QPD9</accession>
<reference evidence="2 3" key="1">
    <citation type="submission" date="2020-03" db="EMBL/GenBank/DDBJ databases">
        <title>Complete genome sequence of Shewanella sp.</title>
        <authorList>
            <person name="Kim Y.-S."/>
            <person name="Kim S.-J."/>
            <person name="Jung H.-K."/>
            <person name="Kim K.-H."/>
        </authorList>
    </citation>
    <scope>NUCLEOTIDE SEQUENCE [LARGE SCALE GENOMIC DNA]</scope>
    <source>
        <strain evidence="2 3">PN3F2</strain>
        <plasmid evidence="2 3">pPN3F2_1</plasmid>
    </source>
</reference>
<proteinExistence type="predicted"/>
<geneLocation type="plasmid" evidence="2 3">
    <name>pPN3F2_1</name>
</geneLocation>
<keyword evidence="2" id="KW-0255">Endonuclease</keyword>
<dbReference type="InterPro" id="IPR025938">
    <property type="entry name" value="RRXRR_dom"/>
</dbReference>
<dbReference type="Gene3D" id="1.10.30.50">
    <property type="match status" value="1"/>
</dbReference>